<name>A0ABS0TD59_9FLAO</name>
<dbReference type="Gene3D" id="2.60.40.200">
    <property type="entry name" value="Superoxide dismutase, copper/zinc binding domain"/>
    <property type="match status" value="2"/>
</dbReference>
<evidence type="ECO:0000256" key="2">
    <source>
        <dbReference type="SAM" id="SignalP"/>
    </source>
</evidence>
<dbReference type="PROSITE" id="PS51257">
    <property type="entry name" value="PROKAR_LIPOPROTEIN"/>
    <property type="match status" value="1"/>
</dbReference>
<organism evidence="3 4">
    <name type="scientific">Salegentibacter maritimus</name>
    <dbReference type="NCBI Taxonomy" id="2794347"/>
    <lineage>
        <taxon>Bacteria</taxon>
        <taxon>Pseudomonadati</taxon>
        <taxon>Bacteroidota</taxon>
        <taxon>Flavobacteriia</taxon>
        <taxon>Flavobacteriales</taxon>
        <taxon>Flavobacteriaceae</taxon>
        <taxon>Salegentibacter</taxon>
    </lineage>
</organism>
<sequence>MRKFLLAIFIALPFMFMSCSSDDDAGGSDDDNFQGETKSFQLFSVADPSISGTATFMENEDNSTTVEIELDGTPDGGMHPAHIHYNTAAEGGDIALTFESVNGSTGMSSTTFSSLDDGTDITYQEAISFDGYINVHLSGDELTTLVVQGDIGENELTGESKNYMLDEKAVDGISGNVMFQERMNGEALATIMLDGTPEDGMHPAHIHIGAAAEGPGAIAFTFNPVNGATGMSKTNIAELNDGTAFMYNDVLNYDGYVNVHLSAEELPTLVAQGDIGANELTGESKTYQLDEKAVDGISGSVVFEERMSGEALATIMLDGTPDDGMHPAHIHMGAAAEGPGAIAFTFNSVNGATGMSMTHIAELNDGTAFMYSDILSYDGYVNVHLSAEELPTLVAQGDIGANELTGESKTYQLDEKAVDGISGSVIFEERMSGETLATIMLDGTPNGGMHPAHIHIGAAAQGPGDIAFTFNPVNGASGMSMTHIAELNDGTAFMYSDILSYDGYVNVHLSAEELPILVAQGDIGDNELTGESKTYQLDEKAVDGISGSVVFEERMSGEALATIMLDGTPNGGMHPAHIHMGTAAEGPGDIAFTFNPVNGTTGMSMTHIAELNDGTSFMYSDVLDFDGYVNVHLSAEVLTTLVAQGDIGANELTGESKTYQLDEKDVDGISGSVVFEERKNGETLVSIMLDGTPDGGMHPAHIHVGSVSEAPGAIAITLNSVNGTTGMSMTNVTKFNGEDGEAIDYNGLLNYDGYINVHLSAEDLETLVAQGDVGSNS</sequence>
<feature type="chain" id="PRO_5045991107" description="CHRD domain-containing protein" evidence="2">
    <location>
        <begin position="26"/>
        <end position="777"/>
    </location>
</feature>
<feature type="signal peptide" evidence="2">
    <location>
        <begin position="1"/>
        <end position="25"/>
    </location>
</feature>
<dbReference type="InterPro" id="IPR036423">
    <property type="entry name" value="SOD-like_Cu/Zn_dom_sf"/>
</dbReference>
<reference evidence="3 4" key="1">
    <citation type="submission" date="2020-12" db="EMBL/GenBank/DDBJ databases">
        <title>Salegentibacter orientalis sp. nov., isolated from costal sediment.</title>
        <authorList>
            <person name="Lian F.-B."/>
        </authorList>
    </citation>
    <scope>NUCLEOTIDE SEQUENCE [LARGE SCALE GENOMIC DNA]</scope>
    <source>
        <strain evidence="3 4">F60176</strain>
    </source>
</reference>
<dbReference type="SUPFAM" id="SSF49329">
    <property type="entry name" value="Cu,Zn superoxide dismutase-like"/>
    <property type="match status" value="6"/>
</dbReference>
<gene>
    <name evidence="3" type="ORF">I6U50_02975</name>
</gene>
<accession>A0ABS0TD59</accession>
<protein>
    <recommendedName>
        <fullName evidence="5">CHRD domain-containing protein</fullName>
    </recommendedName>
</protein>
<evidence type="ECO:0000313" key="3">
    <source>
        <dbReference type="EMBL" id="MBI6118978.1"/>
    </source>
</evidence>
<evidence type="ECO:0008006" key="5">
    <source>
        <dbReference type="Google" id="ProtNLM"/>
    </source>
</evidence>
<dbReference type="RefSeq" id="WP_198637792.1">
    <property type="nucleotide sequence ID" value="NZ_JAEHNY010000002.1"/>
</dbReference>
<keyword evidence="4" id="KW-1185">Reference proteome</keyword>
<dbReference type="Proteomes" id="UP000635665">
    <property type="component" value="Unassembled WGS sequence"/>
</dbReference>
<evidence type="ECO:0000256" key="1">
    <source>
        <dbReference type="ARBA" id="ARBA00010457"/>
    </source>
</evidence>
<evidence type="ECO:0000313" key="4">
    <source>
        <dbReference type="Proteomes" id="UP000635665"/>
    </source>
</evidence>
<comment type="similarity">
    <text evidence="1">Belongs to the Cu-Zn superoxide dismutase family.</text>
</comment>
<dbReference type="EMBL" id="JAEHNY010000002">
    <property type="protein sequence ID" value="MBI6118978.1"/>
    <property type="molecule type" value="Genomic_DNA"/>
</dbReference>
<comment type="caution">
    <text evidence="3">The sequence shown here is derived from an EMBL/GenBank/DDBJ whole genome shotgun (WGS) entry which is preliminary data.</text>
</comment>
<keyword evidence="2" id="KW-0732">Signal</keyword>
<proteinExistence type="inferred from homology"/>